<feature type="chain" id="PRO_5011754373" evidence="2">
    <location>
        <begin position="28"/>
        <end position="183"/>
    </location>
</feature>
<keyword evidence="2" id="KW-0732">Signal</keyword>
<evidence type="ECO:0000313" key="3">
    <source>
        <dbReference type="EMBL" id="SEH54822.1"/>
    </source>
</evidence>
<evidence type="ECO:0000256" key="2">
    <source>
        <dbReference type="SAM" id="SignalP"/>
    </source>
</evidence>
<reference evidence="4" key="1">
    <citation type="submission" date="2016-10" db="EMBL/GenBank/DDBJ databases">
        <authorList>
            <person name="Varghese N."/>
            <person name="Submissions S."/>
        </authorList>
    </citation>
    <scope>NUCLEOTIDE SEQUENCE [LARGE SCALE GENOMIC DNA]</scope>
    <source>
        <strain evidence="4">DSM 17616</strain>
    </source>
</reference>
<dbReference type="STRING" id="173990.SAMN05660691_00038"/>
<dbReference type="OrthoDB" id="6336739at2"/>
<dbReference type="RefSeq" id="WP_092788947.1">
    <property type="nucleotide sequence ID" value="NZ_FNXF01000001.1"/>
</dbReference>
<dbReference type="Proteomes" id="UP000199371">
    <property type="component" value="Unassembled WGS sequence"/>
</dbReference>
<name>A0A1H6J7A4_9GAMM</name>
<sequence>MPSETIFRGPLWLFSFSLMSLTLPACAQQTQPPAPSAGAVTSYGDCSMINFKDIDGSELTKAELLERMDADFAANLNQSEKCMAEAINSGAGRISAAGAGAGSVADAAAGTNEQAAQSDGTEQTQNADSAKESESSPSKATQKGKAQQGNSAVCDTVKQGLAGATTDTEKKHFSALMTQYGCE</sequence>
<feature type="signal peptide" evidence="2">
    <location>
        <begin position="1"/>
        <end position="27"/>
    </location>
</feature>
<protein>
    <submittedName>
        <fullName evidence="3">Uncharacterized protein</fullName>
    </submittedName>
</protein>
<gene>
    <name evidence="3" type="ORF">SAMN05660691_00038</name>
</gene>
<organism evidence="3 4">
    <name type="scientific">Rheinheimera pacifica</name>
    <dbReference type="NCBI Taxonomy" id="173990"/>
    <lineage>
        <taxon>Bacteria</taxon>
        <taxon>Pseudomonadati</taxon>
        <taxon>Pseudomonadota</taxon>
        <taxon>Gammaproteobacteria</taxon>
        <taxon>Chromatiales</taxon>
        <taxon>Chromatiaceae</taxon>
        <taxon>Rheinheimera</taxon>
    </lineage>
</organism>
<dbReference type="EMBL" id="FNXF01000001">
    <property type="protein sequence ID" value="SEH54822.1"/>
    <property type="molecule type" value="Genomic_DNA"/>
</dbReference>
<keyword evidence="4" id="KW-1185">Reference proteome</keyword>
<accession>A0A1H6J7A4</accession>
<feature type="compositionally biased region" description="Polar residues" evidence="1">
    <location>
        <begin position="111"/>
        <end position="128"/>
    </location>
</feature>
<evidence type="ECO:0000256" key="1">
    <source>
        <dbReference type="SAM" id="MobiDB-lite"/>
    </source>
</evidence>
<proteinExistence type="predicted"/>
<feature type="compositionally biased region" description="Polar residues" evidence="1">
    <location>
        <begin position="144"/>
        <end position="153"/>
    </location>
</feature>
<dbReference type="AlphaFoldDB" id="A0A1H6J7A4"/>
<feature type="region of interest" description="Disordered" evidence="1">
    <location>
        <begin position="108"/>
        <end position="153"/>
    </location>
</feature>
<evidence type="ECO:0000313" key="4">
    <source>
        <dbReference type="Proteomes" id="UP000199371"/>
    </source>
</evidence>